<dbReference type="Proteomes" id="UP000789405">
    <property type="component" value="Unassembled WGS sequence"/>
</dbReference>
<dbReference type="AlphaFoldDB" id="A0A9N9NKQ5"/>
<evidence type="ECO:0000313" key="2">
    <source>
        <dbReference type="Proteomes" id="UP000789405"/>
    </source>
</evidence>
<dbReference type="OrthoDB" id="2475468at2759"/>
<accession>A0A9N9NKQ5</accession>
<organism evidence="1 2">
    <name type="scientific">Dentiscutata erythropus</name>
    <dbReference type="NCBI Taxonomy" id="1348616"/>
    <lineage>
        <taxon>Eukaryota</taxon>
        <taxon>Fungi</taxon>
        <taxon>Fungi incertae sedis</taxon>
        <taxon>Mucoromycota</taxon>
        <taxon>Glomeromycotina</taxon>
        <taxon>Glomeromycetes</taxon>
        <taxon>Diversisporales</taxon>
        <taxon>Gigasporaceae</taxon>
        <taxon>Dentiscutata</taxon>
    </lineage>
</organism>
<dbReference type="EMBL" id="CAJVPY010014512">
    <property type="protein sequence ID" value="CAG8747007.1"/>
    <property type="molecule type" value="Genomic_DNA"/>
</dbReference>
<gene>
    <name evidence="1" type="ORF">DERYTH_LOCUS16521</name>
</gene>
<evidence type="ECO:0000313" key="1">
    <source>
        <dbReference type="EMBL" id="CAG8747007.1"/>
    </source>
</evidence>
<comment type="caution">
    <text evidence="1">The sequence shown here is derived from an EMBL/GenBank/DDBJ whole genome shotgun (WGS) entry which is preliminary data.</text>
</comment>
<protein>
    <submittedName>
        <fullName evidence="1">13209_t:CDS:1</fullName>
    </submittedName>
</protein>
<name>A0A9N9NKQ5_9GLOM</name>
<keyword evidence="2" id="KW-1185">Reference proteome</keyword>
<sequence length="120" mass="14114">MRIRNKANIDTPAVTSDGHNTLLFWPQQYYFSQLLFQDIPFNNNIHTKHMLNFYQIFKLTIFGYVNDSIQSLTVEEGNTENKYIFPLAEGQGKQNANDIYVINPIRKSFRVRLLILKQDN</sequence>
<reference evidence="1" key="1">
    <citation type="submission" date="2021-06" db="EMBL/GenBank/DDBJ databases">
        <authorList>
            <person name="Kallberg Y."/>
            <person name="Tangrot J."/>
            <person name="Rosling A."/>
        </authorList>
    </citation>
    <scope>NUCLEOTIDE SEQUENCE</scope>
    <source>
        <strain evidence="1">MA453B</strain>
    </source>
</reference>
<proteinExistence type="predicted"/>